<evidence type="ECO:0000259" key="1">
    <source>
        <dbReference type="PROSITE" id="PS50043"/>
    </source>
</evidence>
<dbReference type="SUPFAM" id="SSF52540">
    <property type="entry name" value="P-loop containing nucleoside triphosphate hydrolases"/>
    <property type="match status" value="1"/>
</dbReference>
<dbReference type="Gene3D" id="1.25.40.10">
    <property type="entry name" value="Tetratricopeptide repeat domain"/>
    <property type="match status" value="1"/>
</dbReference>
<dbReference type="InterPro" id="IPR027417">
    <property type="entry name" value="P-loop_NTPase"/>
</dbReference>
<dbReference type="AlphaFoldDB" id="A0A5B2WPX4"/>
<dbReference type="RefSeq" id="WP_149854233.1">
    <property type="nucleotide sequence ID" value="NZ_VUOB01000074.1"/>
</dbReference>
<dbReference type="GO" id="GO:0006355">
    <property type="term" value="P:regulation of DNA-templated transcription"/>
    <property type="evidence" value="ECO:0007669"/>
    <property type="project" value="InterPro"/>
</dbReference>
<dbReference type="InterPro" id="IPR036388">
    <property type="entry name" value="WH-like_DNA-bd_sf"/>
</dbReference>
<proteinExistence type="predicted"/>
<dbReference type="Proteomes" id="UP000323454">
    <property type="component" value="Unassembled WGS sequence"/>
</dbReference>
<dbReference type="SUPFAM" id="SSF48452">
    <property type="entry name" value="TPR-like"/>
    <property type="match status" value="1"/>
</dbReference>
<dbReference type="PANTHER" id="PTHR47691:SF3">
    <property type="entry name" value="HTH-TYPE TRANSCRIPTIONAL REGULATOR RV0890C-RELATED"/>
    <property type="match status" value="1"/>
</dbReference>
<keyword evidence="3" id="KW-1185">Reference proteome</keyword>
<dbReference type="InterPro" id="IPR016032">
    <property type="entry name" value="Sig_transdc_resp-reg_C-effctor"/>
</dbReference>
<comment type="caution">
    <text evidence="2">The sequence shown here is derived from an EMBL/GenBank/DDBJ whole genome shotgun (WGS) entry which is preliminary data.</text>
</comment>
<evidence type="ECO:0000313" key="3">
    <source>
        <dbReference type="Proteomes" id="UP000323454"/>
    </source>
</evidence>
<dbReference type="Pfam" id="PF00196">
    <property type="entry name" value="GerE"/>
    <property type="match status" value="1"/>
</dbReference>
<dbReference type="CDD" id="cd06170">
    <property type="entry name" value="LuxR_C_like"/>
    <property type="match status" value="1"/>
</dbReference>
<evidence type="ECO:0000313" key="2">
    <source>
        <dbReference type="EMBL" id="KAA2252576.1"/>
    </source>
</evidence>
<protein>
    <submittedName>
        <fullName evidence="2">LuxR family transcriptional regulator</fullName>
    </submittedName>
</protein>
<reference evidence="2 3" key="2">
    <citation type="submission" date="2019-09" db="EMBL/GenBank/DDBJ databases">
        <authorList>
            <person name="Jin C."/>
        </authorList>
    </citation>
    <scope>NUCLEOTIDE SEQUENCE [LARGE SCALE GENOMIC DNA]</scope>
    <source>
        <strain evidence="2 3">AN110305</strain>
    </source>
</reference>
<dbReference type="EMBL" id="VUOB01000074">
    <property type="protein sequence ID" value="KAA2252576.1"/>
    <property type="molecule type" value="Genomic_DNA"/>
</dbReference>
<dbReference type="GO" id="GO:0003677">
    <property type="term" value="F:DNA binding"/>
    <property type="evidence" value="ECO:0007669"/>
    <property type="project" value="InterPro"/>
</dbReference>
<gene>
    <name evidence="2" type="ORF">F0L68_35270</name>
</gene>
<organism evidence="2 3">
    <name type="scientific">Solihabitans fulvus</name>
    <dbReference type="NCBI Taxonomy" id="1892852"/>
    <lineage>
        <taxon>Bacteria</taxon>
        <taxon>Bacillati</taxon>
        <taxon>Actinomycetota</taxon>
        <taxon>Actinomycetes</taxon>
        <taxon>Pseudonocardiales</taxon>
        <taxon>Pseudonocardiaceae</taxon>
        <taxon>Solihabitans</taxon>
    </lineage>
</organism>
<accession>A0A5B2WPX4</accession>
<feature type="domain" description="HTH luxR-type" evidence="1">
    <location>
        <begin position="708"/>
        <end position="773"/>
    </location>
</feature>
<name>A0A5B2WPX4_9PSEU</name>
<dbReference type="InterPro" id="IPR000792">
    <property type="entry name" value="Tscrpt_reg_LuxR_C"/>
</dbReference>
<dbReference type="InterPro" id="IPR011990">
    <property type="entry name" value="TPR-like_helical_dom_sf"/>
</dbReference>
<dbReference type="PROSITE" id="PS50043">
    <property type="entry name" value="HTH_LUXR_2"/>
    <property type="match status" value="1"/>
</dbReference>
<dbReference type="PRINTS" id="PR00364">
    <property type="entry name" value="DISEASERSIST"/>
</dbReference>
<dbReference type="PANTHER" id="PTHR47691">
    <property type="entry name" value="REGULATOR-RELATED"/>
    <property type="match status" value="1"/>
</dbReference>
<dbReference type="Gene3D" id="1.10.10.10">
    <property type="entry name" value="Winged helix-like DNA-binding domain superfamily/Winged helix DNA-binding domain"/>
    <property type="match status" value="1"/>
</dbReference>
<dbReference type="PRINTS" id="PR00038">
    <property type="entry name" value="HTHLUXR"/>
</dbReference>
<dbReference type="OrthoDB" id="9812579at2"/>
<reference evidence="2 3" key="1">
    <citation type="submission" date="2019-09" db="EMBL/GenBank/DDBJ databases">
        <title>Goodfellowia gen. nov., a new genus of the Pseudonocardineae related to Actinoalloteichus, containing Goodfellowia coeruleoviolacea gen. nov., comb. nov. gen. nov., comb. nov.</title>
        <authorList>
            <person name="Labeda D."/>
        </authorList>
    </citation>
    <scope>NUCLEOTIDE SEQUENCE [LARGE SCALE GENOMIC DNA]</scope>
    <source>
        <strain evidence="2 3">AN110305</strain>
    </source>
</reference>
<dbReference type="SUPFAM" id="SSF46894">
    <property type="entry name" value="C-terminal effector domain of the bipartite response regulators"/>
    <property type="match status" value="1"/>
</dbReference>
<sequence>MGTGRVGKVGDLPCDVTSFVGRRADLDTVRRLLVASRLVTLTGFGGVGKTRLALRCAADLRRAFPGGTRLVELASLREAGLLDQTVAKAVGVREAPGRSAFESLCDVVGDRQVLLILDNCEHLLDECAATATALLRALPNLRVLATSRQALRARGEHLFTVLPLSCPTEGLPAAGLTRYPAVCLFVDRAAAVQPDFALDQDNAEAVARLCRELDGVPLAIELAAARLRTLSVRQVADLLGDRFRLLSLGHRGAESRQRTMRALIDWSFALCSPAEATLWERLSVFSGGFELADAEAVCADAESHGANAVALPDTAVLDALSGLVDKSVVARTVAAGVPRFHLTETLREYGRLRLAERGEEAGWRRRHRDRYLALAERAEREWYGPRQLEWLGRFDRDHANVRLALEFSYRAGGDPEIGLRLAAALRPWWVTAGFLSEGRHWLARGTALHRTPDLSSARAALTAGGLAVLQGDFEAAEPLLALAGALADALGRPDLREHLLGVRGQAEMFQRRHESAVALLTEALAGHTARNDVAGLVESLLPLALTLSSMGDGVGAVALCERLERICVRCGDTVGRSYALWTKAMEAWRHGDGARAADALRDSLRLKAVLHDPLGIALCLEGLAWVAAEAGAVERAATLLGANEPVARSIGFSLAKYRHLVEYRDTCARRLDSADQRAVRAARRAGAALTLDEALGYALDEPPRAPEPRAAQGDLTPRERGVAELVAAGLSNREIAARLVIAQRTAEGHVERILAKLGFTSRAQIAAWFVGNA</sequence>
<dbReference type="Gene3D" id="3.40.50.300">
    <property type="entry name" value="P-loop containing nucleotide triphosphate hydrolases"/>
    <property type="match status" value="1"/>
</dbReference>
<dbReference type="SMART" id="SM00421">
    <property type="entry name" value="HTH_LUXR"/>
    <property type="match status" value="1"/>
</dbReference>